<evidence type="ECO:0000256" key="6">
    <source>
        <dbReference type="ARBA" id="ARBA00023288"/>
    </source>
</evidence>
<evidence type="ECO:0000313" key="9">
    <source>
        <dbReference type="EMBL" id="SKB53892.1"/>
    </source>
</evidence>
<evidence type="ECO:0000313" key="10">
    <source>
        <dbReference type="Proteomes" id="UP000243406"/>
    </source>
</evidence>
<dbReference type="AlphaFoldDB" id="A0A1T5C2Q8"/>
<evidence type="ECO:0000256" key="1">
    <source>
        <dbReference type="ARBA" id="ARBA00004193"/>
    </source>
</evidence>
<dbReference type="SUPFAM" id="SSF53822">
    <property type="entry name" value="Periplasmic binding protein-like I"/>
    <property type="match status" value="1"/>
</dbReference>
<evidence type="ECO:0000256" key="7">
    <source>
        <dbReference type="SAM" id="SignalP"/>
    </source>
</evidence>
<keyword evidence="3" id="KW-1003">Cell membrane</keyword>
<dbReference type="Proteomes" id="UP000243406">
    <property type="component" value="Unassembled WGS sequence"/>
</dbReference>
<keyword evidence="6" id="KW-0449">Lipoprotein</keyword>
<dbReference type="InterPro" id="IPR050957">
    <property type="entry name" value="BMP_lipoprotein"/>
</dbReference>
<feature type="signal peptide" evidence="7">
    <location>
        <begin position="1"/>
        <end position="27"/>
    </location>
</feature>
<dbReference type="PANTHER" id="PTHR34296:SF2">
    <property type="entry name" value="ABC TRANSPORTER GUANOSINE-BINDING PROTEIN NUPN"/>
    <property type="match status" value="1"/>
</dbReference>
<name>A0A1T5C2Q8_9FIRM</name>
<dbReference type="Gene3D" id="3.40.50.2300">
    <property type="match status" value="2"/>
</dbReference>
<dbReference type="EMBL" id="FUYN01000004">
    <property type="protein sequence ID" value="SKB53892.1"/>
    <property type="molecule type" value="Genomic_DNA"/>
</dbReference>
<evidence type="ECO:0000256" key="5">
    <source>
        <dbReference type="ARBA" id="ARBA00023136"/>
    </source>
</evidence>
<reference evidence="10" key="1">
    <citation type="submission" date="2017-02" db="EMBL/GenBank/DDBJ databases">
        <authorList>
            <person name="Varghese N."/>
            <person name="Submissions S."/>
        </authorList>
    </citation>
    <scope>NUCLEOTIDE SEQUENCE [LARGE SCALE GENOMIC DNA]</scope>
    <source>
        <strain evidence="10">ATCC 35199</strain>
    </source>
</reference>
<dbReference type="GO" id="GO:0005886">
    <property type="term" value="C:plasma membrane"/>
    <property type="evidence" value="ECO:0007669"/>
    <property type="project" value="UniProtKB-SubCell"/>
</dbReference>
<dbReference type="PROSITE" id="PS51257">
    <property type="entry name" value="PROKAR_LIPOPROTEIN"/>
    <property type="match status" value="1"/>
</dbReference>
<keyword evidence="4 7" id="KW-0732">Signal</keyword>
<sequence length="349" mass="37070">MKKRITALFLASIMGIMTLAGCSSAPAETPAEEPAAEETAAESLKISMVTDVGGVKDQSFNQSAWEGLEKAKADLGIEIGYIESKQDADYEPNLETLVDGENDLIWGVGFKMADAILAAAGNYPEQKYAIIDNDYGDATPDNVLGVLFKEEEPSYLVGLIAGKMTQSNKIGFIGGMDVPVINRFRFGFLAGVKAANPDAVVDVQFVNAFNDPAKGKAVANQMYASGVDIIFHAAGDSGNGAIEAAKEQNKWVIGVDRDQNDLAPDNVITSAVKRVDNAMFNVAKELKDGNFAGGTTIVFGLAEGGVDIAPTTSKNVPADILEFVEAEKQKIINKEITVPGTEEAFNSMN</sequence>
<keyword evidence="10" id="KW-1185">Reference proteome</keyword>
<dbReference type="Pfam" id="PF02608">
    <property type="entry name" value="Bmp"/>
    <property type="match status" value="1"/>
</dbReference>
<dbReference type="PANTHER" id="PTHR34296">
    <property type="entry name" value="TRANSCRIPTIONAL ACTIVATOR PROTEIN MED"/>
    <property type="match status" value="1"/>
</dbReference>
<feature type="domain" description="ABC transporter substrate-binding protein PnrA-like" evidence="8">
    <location>
        <begin position="48"/>
        <end position="341"/>
    </location>
</feature>
<gene>
    <name evidence="9" type="ORF">SAMN02745120_1983</name>
</gene>
<dbReference type="InterPro" id="IPR003760">
    <property type="entry name" value="PnrA-like"/>
</dbReference>
<protein>
    <submittedName>
        <fullName evidence="9">Basic membrane protein A</fullName>
    </submittedName>
</protein>
<dbReference type="InterPro" id="IPR028082">
    <property type="entry name" value="Peripla_BP_I"/>
</dbReference>
<evidence type="ECO:0000256" key="4">
    <source>
        <dbReference type="ARBA" id="ARBA00022729"/>
    </source>
</evidence>
<evidence type="ECO:0000256" key="2">
    <source>
        <dbReference type="ARBA" id="ARBA00008610"/>
    </source>
</evidence>
<comment type="subcellular location">
    <subcellularLocation>
        <location evidence="1">Cell membrane</location>
        <topology evidence="1">Lipid-anchor</topology>
    </subcellularLocation>
</comment>
<accession>A0A1T5C2Q8</accession>
<proteinExistence type="inferred from homology"/>
<dbReference type="OrthoDB" id="9769871at2"/>
<organism evidence="9 10">
    <name type="scientific">Acetoanaerobium noterae</name>
    <dbReference type="NCBI Taxonomy" id="745369"/>
    <lineage>
        <taxon>Bacteria</taxon>
        <taxon>Bacillati</taxon>
        <taxon>Bacillota</taxon>
        <taxon>Clostridia</taxon>
        <taxon>Peptostreptococcales</taxon>
        <taxon>Filifactoraceae</taxon>
        <taxon>Acetoanaerobium</taxon>
    </lineage>
</organism>
<dbReference type="RefSeq" id="WP_079589792.1">
    <property type="nucleotide sequence ID" value="NZ_CP154629.1"/>
</dbReference>
<evidence type="ECO:0000259" key="8">
    <source>
        <dbReference type="Pfam" id="PF02608"/>
    </source>
</evidence>
<feature type="chain" id="PRO_5012346139" evidence="7">
    <location>
        <begin position="28"/>
        <end position="349"/>
    </location>
</feature>
<evidence type="ECO:0000256" key="3">
    <source>
        <dbReference type="ARBA" id="ARBA00022475"/>
    </source>
</evidence>
<keyword evidence="5" id="KW-0472">Membrane</keyword>
<comment type="similarity">
    <text evidence="2">Belongs to the BMP lipoprotein family.</text>
</comment>
<dbReference type="CDD" id="cd06354">
    <property type="entry name" value="PBP1_PrnA-like"/>
    <property type="match status" value="1"/>
</dbReference>